<dbReference type="PANTHER" id="PTHR34598">
    <property type="entry name" value="BLL6449 PROTEIN"/>
    <property type="match status" value="1"/>
</dbReference>
<dbReference type="EMBL" id="CAJHIA010000006">
    <property type="protein sequence ID" value="CAD6441552.1"/>
    <property type="molecule type" value="Genomic_DNA"/>
</dbReference>
<comment type="similarity">
    <text evidence="1">Belongs to the asaB hydroxylase/desaturase family.</text>
</comment>
<protein>
    <submittedName>
        <fullName evidence="2">8cb51d38-37e5-4b3e-8cad-3d6bbc0c8fb8</fullName>
    </submittedName>
</protein>
<proteinExistence type="inferred from homology"/>
<organism evidence="2 3">
    <name type="scientific">Sclerotinia trifoliorum</name>
    <dbReference type="NCBI Taxonomy" id="28548"/>
    <lineage>
        <taxon>Eukaryota</taxon>
        <taxon>Fungi</taxon>
        <taxon>Dikarya</taxon>
        <taxon>Ascomycota</taxon>
        <taxon>Pezizomycotina</taxon>
        <taxon>Leotiomycetes</taxon>
        <taxon>Helotiales</taxon>
        <taxon>Sclerotiniaceae</taxon>
        <taxon>Sclerotinia</taxon>
    </lineage>
</organism>
<dbReference type="Proteomes" id="UP000624404">
    <property type="component" value="Unassembled WGS sequence"/>
</dbReference>
<dbReference type="OrthoDB" id="412788at2759"/>
<dbReference type="GO" id="GO:0016491">
    <property type="term" value="F:oxidoreductase activity"/>
    <property type="evidence" value="ECO:0007669"/>
    <property type="project" value="InterPro"/>
</dbReference>
<dbReference type="PANTHER" id="PTHR34598:SF3">
    <property type="entry name" value="OXIDOREDUCTASE AN1597"/>
    <property type="match status" value="1"/>
</dbReference>
<reference evidence="2" key="1">
    <citation type="submission" date="2020-10" db="EMBL/GenBank/DDBJ databases">
        <authorList>
            <person name="Kusch S."/>
        </authorList>
    </citation>
    <scope>NUCLEOTIDE SEQUENCE</scope>
    <source>
        <strain evidence="2">SwB9</strain>
    </source>
</reference>
<dbReference type="InterPro" id="IPR044053">
    <property type="entry name" value="AsaB-like"/>
</dbReference>
<dbReference type="AlphaFoldDB" id="A0A8H2VMW7"/>
<keyword evidence="3" id="KW-1185">Reference proteome</keyword>
<name>A0A8H2VMW7_9HELO</name>
<comment type="caution">
    <text evidence="2">The sequence shown here is derived from an EMBL/GenBank/DDBJ whole genome shotgun (WGS) entry which is preliminary data.</text>
</comment>
<evidence type="ECO:0000256" key="1">
    <source>
        <dbReference type="ARBA" id="ARBA00023604"/>
    </source>
</evidence>
<gene>
    <name evidence="2" type="ORF">SCLTRI_LOCUS1338</name>
</gene>
<evidence type="ECO:0000313" key="2">
    <source>
        <dbReference type="EMBL" id="CAD6441552.1"/>
    </source>
</evidence>
<accession>A0A8H2VMW7</accession>
<sequence>MEKPFNWSSELAGLPGLPDSNHLVTPQTVTIQDIPTSLKPEHFNNEDIVEASYYSEIENLLWKERADLTAIAVLGHQLGQLSDRMFVNDYLRASSIWRVLKGPSDDWTLALCDYRSVDVEHDTVANDIVVAHGSGSVENSLLYYDQRHEWFYKSDMEVDDIIMFRQTDSSGAMPSETQRRATFVFKLLILATGAWHASFNHPSTSTSPFVPRESIGV</sequence>
<evidence type="ECO:0000313" key="3">
    <source>
        <dbReference type="Proteomes" id="UP000624404"/>
    </source>
</evidence>